<gene>
    <name evidence="3" type="ORF">APHIGO_LOCUS6825</name>
</gene>
<evidence type="ECO:0000259" key="2">
    <source>
        <dbReference type="Pfam" id="PF02221"/>
    </source>
</evidence>
<dbReference type="EMBL" id="OU899035">
    <property type="protein sequence ID" value="CAH1725815.1"/>
    <property type="molecule type" value="Genomic_DNA"/>
</dbReference>
<feature type="signal peptide" evidence="1">
    <location>
        <begin position="1"/>
        <end position="19"/>
    </location>
</feature>
<organism evidence="3 4">
    <name type="scientific">Aphis gossypii</name>
    <name type="common">Cotton aphid</name>
    <dbReference type="NCBI Taxonomy" id="80765"/>
    <lineage>
        <taxon>Eukaryota</taxon>
        <taxon>Metazoa</taxon>
        <taxon>Ecdysozoa</taxon>
        <taxon>Arthropoda</taxon>
        <taxon>Hexapoda</taxon>
        <taxon>Insecta</taxon>
        <taxon>Pterygota</taxon>
        <taxon>Neoptera</taxon>
        <taxon>Paraneoptera</taxon>
        <taxon>Hemiptera</taxon>
        <taxon>Sternorrhyncha</taxon>
        <taxon>Aphidomorpha</taxon>
        <taxon>Aphidoidea</taxon>
        <taxon>Aphididae</taxon>
        <taxon>Aphidini</taxon>
        <taxon>Aphis</taxon>
        <taxon>Aphis</taxon>
    </lineage>
</organism>
<dbReference type="Proteomes" id="UP001154329">
    <property type="component" value="Chromosome 2"/>
</dbReference>
<evidence type="ECO:0000313" key="3">
    <source>
        <dbReference type="EMBL" id="CAH1725815.1"/>
    </source>
</evidence>
<dbReference type="OrthoDB" id="6585617at2759"/>
<reference evidence="3" key="1">
    <citation type="submission" date="2022-02" db="EMBL/GenBank/DDBJ databases">
        <authorList>
            <person name="King R."/>
        </authorList>
    </citation>
    <scope>NUCLEOTIDE SEQUENCE</scope>
</reference>
<accession>A0A9P0NJD2</accession>
<dbReference type="InterPro" id="IPR003172">
    <property type="entry name" value="ML_dom"/>
</dbReference>
<evidence type="ECO:0000256" key="1">
    <source>
        <dbReference type="SAM" id="SignalP"/>
    </source>
</evidence>
<proteinExistence type="predicted"/>
<protein>
    <recommendedName>
        <fullName evidence="2">MD-2-related lipid-recognition domain-containing protein</fullName>
    </recommendedName>
</protein>
<name>A0A9P0NJD2_APHGO</name>
<feature type="chain" id="PRO_5040376942" description="MD-2-related lipid-recognition domain-containing protein" evidence="1">
    <location>
        <begin position="20"/>
        <end position="182"/>
    </location>
</feature>
<reference evidence="3" key="2">
    <citation type="submission" date="2022-10" db="EMBL/GenBank/DDBJ databases">
        <authorList>
            <consortium name="ENA_rothamsted_submissions"/>
            <consortium name="culmorum"/>
            <person name="King R."/>
        </authorList>
    </citation>
    <scope>NUCLEOTIDE SEQUENCE</scope>
</reference>
<sequence length="182" mass="21129">MVFLVFFLIFVSSLDSIESRYPIVVKEASSCMKNSKINIFLQKNSNSSGLANKNFDYVEFLEIIEQNNFQVRIETHHRGISNLIKIPSLNVQRTDFCKYISTDIIFVPMVRQFFDLEKFCPISKGKHVVYRNTIVSKYRPYIPLGCWIIITRVTKNDSIPFACFNITVQSLPSMKSEPYQCT</sequence>
<keyword evidence="1" id="KW-0732">Signal</keyword>
<evidence type="ECO:0000313" key="4">
    <source>
        <dbReference type="Proteomes" id="UP001154329"/>
    </source>
</evidence>
<keyword evidence="4" id="KW-1185">Reference proteome</keyword>
<dbReference type="AlphaFoldDB" id="A0A9P0NJD2"/>
<feature type="domain" description="MD-2-related lipid-recognition" evidence="2">
    <location>
        <begin position="79"/>
        <end position="169"/>
    </location>
</feature>
<dbReference type="Pfam" id="PF02221">
    <property type="entry name" value="E1_DerP2_DerF2"/>
    <property type="match status" value="1"/>
</dbReference>